<dbReference type="GO" id="GO:0006527">
    <property type="term" value="P:L-arginine catabolic process"/>
    <property type="evidence" value="ECO:0007669"/>
    <property type="project" value="InterPro"/>
</dbReference>
<keyword evidence="8" id="KW-0745">Spermidine biosynthesis</keyword>
<dbReference type="Gene3D" id="3.20.20.10">
    <property type="entry name" value="Alanine racemase"/>
    <property type="match status" value="1"/>
</dbReference>
<evidence type="ECO:0000256" key="1">
    <source>
        <dbReference type="ARBA" id="ARBA00001933"/>
    </source>
</evidence>
<evidence type="ECO:0000313" key="12">
    <source>
        <dbReference type="EMBL" id="KKQ47851.1"/>
    </source>
</evidence>
<dbReference type="PROSITE" id="PS00878">
    <property type="entry name" value="ODR_DC_2_1"/>
    <property type="match status" value="1"/>
</dbReference>
<comment type="cofactor">
    <cofactor evidence="1 10">
        <name>pyridoxal 5'-phosphate</name>
        <dbReference type="ChEBI" id="CHEBI:597326"/>
    </cofactor>
</comment>
<evidence type="ECO:0000256" key="5">
    <source>
        <dbReference type="ARBA" id="ARBA00022793"/>
    </source>
</evidence>
<dbReference type="InterPro" id="IPR029066">
    <property type="entry name" value="PLP-binding_barrel"/>
</dbReference>
<proteinExistence type="inferred from homology"/>
<dbReference type="GO" id="GO:0008792">
    <property type="term" value="F:arginine decarboxylase activity"/>
    <property type="evidence" value="ECO:0007669"/>
    <property type="project" value="UniProtKB-EC"/>
</dbReference>
<evidence type="ECO:0000256" key="7">
    <source>
        <dbReference type="ARBA" id="ARBA00022898"/>
    </source>
</evidence>
<dbReference type="GO" id="GO:0033388">
    <property type="term" value="P:putrescine biosynthetic process from arginine"/>
    <property type="evidence" value="ECO:0007669"/>
    <property type="project" value="TreeGrafter"/>
</dbReference>
<dbReference type="InterPro" id="IPR022644">
    <property type="entry name" value="De-COase2_N"/>
</dbReference>
<sequence>MEKNKLERPKKLEKNWRKFWKLGAEEFNTQFFGVNKEGELTATEGHHVYNLNDLAQRYGTPLQVIFPFIIEDRLKDLISYFQAYIKIYGYRGKFFYHYPMKVNQNKEFILSLLSEGANLEVTSANELWIVKKLWEGEKFNSKIRVFCNGPKTDQYLDLIEELRSKGMNIVPIIESLDEVNRLSKYKGDIGVRVDLNIKTDSHWDKKFDRFGLSEKDVLDLSKLKNLKIVHYHLGSQIKTQKSILDAVKHAFGIYAQLQKIHPSIDTLDIGGGFGIPYEKKKFYTAKGVSSKIIKVLKNLSDKAKIRHPNLVIEWGQYVVAPAEITIYKVLFKKIIPKANAKAWYIVDGSFVNDIKDTWAIHQKFHIIPANNMYGALRTTWLAGSTCDSDDKYTAGGNYILLPKLHENQDQFVAVFDTGAYQDGLASHHCLLSAPLKIVAQDGMIKVVRKRETAESIGRLFGWINGDHK</sequence>
<evidence type="ECO:0000256" key="4">
    <source>
        <dbReference type="ARBA" id="ARBA00012426"/>
    </source>
</evidence>
<dbReference type="InterPro" id="IPR002985">
    <property type="entry name" value="Arg_decrbxlase"/>
</dbReference>
<feature type="active site" description="Proton donor" evidence="10">
    <location>
        <position position="386"/>
    </location>
</feature>
<accession>A0A0G0L5B6</accession>
<dbReference type="Proteomes" id="UP000034430">
    <property type="component" value="Unassembled WGS sequence"/>
</dbReference>
<evidence type="ECO:0000256" key="10">
    <source>
        <dbReference type="PIRSR" id="PIRSR600183-50"/>
    </source>
</evidence>
<dbReference type="InterPro" id="IPR009006">
    <property type="entry name" value="Ala_racemase/Decarboxylase_C"/>
</dbReference>
<dbReference type="InterPro" id="IPR000183">
    <property type="entry name" value="Orn/DAP/Arg_de-COase"/>
</dbReference>
<gene>
    <name evidence="12" type="ORF">US65_C0003G0020</name>
</gene>
<evidence type="ECO:0000256" key="3">
    <source>
        <dbReference type="ARBA" id="ARBA00008357"/>
    </source>
</evidence>
<dbReference type="Gene3D" id="2.40.37.10">
    <property type="entry name" value="Lyase, Ornithine Decarboxylase, Chain A, domain 1"/>
    <property type="match status" value="1"/>
</dbReference>
<protein>
    <recommendedName>
        <fullName evidence="4">arginine decarboxylase</fullName>
        <ecNumber evidence="4">4.1.1.19</ecNumber>
    </recommendedName>
</protein>
<dbReference type="AlphaFoldDB" id="A0A0G0L5B6"/>
<keyword evidence="6" id="KW-0460">Magnesium</keyword>
<dbReference type="GO" id="GO:0008295">
    <property type="term" value="P:spermidine biosynthetic process"/>
    <property type="evidence" value="ECO:0007669"/>
    <property type="project" value="UniProtKB-KW"/>
</dbReference>
<dbReference type="Pfam" id="PF02784">
    <property type="entry name" value="Orn_Arg_deC_N"/>
    <property type="match status" value="1"/>
</dbReference>
<dbReference type="SUPFAM" id="SSF50621">
    <property type="entry name" value="Alanine racemase C-terminal domain-like"/>
    <property type="match status" value="1"/>
</dbReference>
<evidence type="ECO:0000256" key="2">
    <source>
        <dbReference type="ARBA" id="ARBA00001946"/>
    </source>
</evidence>
<keyword evidence="9" id="KW-0456">Lyase</keyword>
<comment type="cofactor">
    <cofactor evidence="2">
        <name>Mg(2+)</name>
        <dbReference type="ChEBI" id="CHEBI:18420"/>
    </cofactor>
</comment>
<dbReference type="InterPro" id="IPR022653">
    <property type="entry name" value="De-COase2_pyr-phos_BS"/>
</dbReference>
<comment type="similarity">
    <text evidence="3">Belongs to the Orn/Lys/Arg decarboxylase class-II family. SpeA subfamily.</text>
</comment>
<keyword evidence="7 10" id="KW-0663">Pyridoxal phosphate</keyword>
<reference evidence="12 13" key="1">
    <citation type="journal article" date="2015" name="Nature">
        <title>rRNA introns, odd ribosomes, and small enigmatic genomes across a large radiation of phyla.</title>
        <authorList>
            <person name="Brown C.T."/>
            <person name="Hug L.A."/>
            <person name="Thomas B.C."/>
            <person name="Sharon I."/>
            <person name="Castelle C.J."/>
            <person name="Singh A."/>
            <person name="Wilkins M.J."/>
            <person name="Williams K.H."/>
            <person name="Banfield J.F."/>
        </authorList>
    </citation>
    <scope>NUCLEOTIDE SEQUENCE [LARGE SCALE GENOMIC DNA]</scope>
</reference>
<feature type="modified residue" description="N6-(pyridoxal phosphate)lysine" evidence="10">
    <location>
        <position position="101"/>
    </location>
</feature>
<dbReference type="PANTHER" id="PTHR43295:SF9">
    <property type="entry name" value="BIOSYNTHETIC ARGININE DECARBOXYLASE"/>
    <property type="match status" value="1"/>
</dbReference>
<evidence type="ECO:0000259" key="11">
    <source>
        <dbReference type="Pfam" id="PF02784"/>
    </source>
</evidence>
<evidence type="ECO:0000256" key="6">
    <source>
        <dbReference type="ARBA" id="ARBA00022842"/>
    </source>
</evidence>
<name>A0A0G0L5B6_9BACT</name>
<dbReference type="EC" id="4.1.1.19" evidence="4"/>
<dbReference type="PRINTS" id="PR01180">
    <property type="entry name" value="ARGDCRBXLASE"/>
</dbReference>
<keyword evidence="5" id="KW-0210">Decarboxylase</keyword>
<evidence type="ECO:0000256" key="8">
    <source>
        <dbReference type="ARBA" id="ARBA00023066"/>
    </source>
</evidence>
<dbReference type="EMBL" id="LBTU01000003">
    <property type="protein sequence ID" value="KKQ47851.1"/>
    <property type="molecule type" value="Genomic_DNA"/>
</dbReference>
<organism evidence="12 13">
    <name type="scientific">Candidatus Yanofskybacteria bacterium GW2011_GWC2_37_9</name>
    <dbReference type="NCBI Taxonomy" id="1619028"/>
    <lineage>
        <taxon>Bacteria</taxon>
        <taxon>Candidatus Yanofskyibacteriota</taxon>
    </lineage>
</organism>
<dbReference type="SUPFAM" id="SSF51419">
    <property type="entry name" value="PLP-binding barrel"/>
    <property type="match status" value="1"/>
</dbReference>
<evidence type="ECO:0000256" key="9">
    <source>
        <dbReference type="ARBA" id="ARBA00023239"/>
    </source>
</evidence>
<evidence type="ECO:0000313" key="13">
    <source>
        <dbReference type="Proteomes" id="UP000034430"/>
    </source>
</evidence>
<feature type="domain" description="Orn/DAP/Arg decarboxylase 2 N-terminal" evidence="11">
    <location>
        <begin position="80"/>
        <end position="320"/>
    </location>
</feature>
<comment type="caution">
    <text evidence="12">The sequence shown here is derived from an EMBL/GenBank/DDBJ whole genome shotgun (WGS) entry which is preliminary data.</text>
</comment>
<dbReference type="PANTHER" id="PTHR43295">
    <property type="entry name" value="ARGININE DECARBOXYLASE"/>
    <property type="match status" value="1"/>
</dbReference>
<dbReference type="PRINTS" id="PR01179">
    <property type="entry name" value="ODADCRBXLASE"/>
</dbReference>